<protein>
    <submittedName>
        <fullName evidence="13">Chloride channel protein</fullName>
    </submittedName>
</protein>
<dbReference type="CDD" id="cd02205">
    <property type="entry name" value="CBS_pair_SF"/>
    <property type="match status" value="1"/>
</dbReference>
<evidence type="ECO:0000256" key="1">
    <source>
        <dbReference type="ARBA" id="ARBA00004141"/>
    </source>
</evidence>
<comment type="subcellular location">
    <subcellularLocation>
        <location evidence="1">Membrane</location>
        <topology evidence="1">Multi-pass membrane protein</topology>
    </subcellularLocation>
</comment>
<dbReference type="SUPFAM" id="SSF54631">
    <property type="entry name" value="CBS-domain pair"/>
    <property type="match status" value="1"/>
</dbReference>
<reference evidence="13 14" key="1">
    <citation type="submission" date="2020-04" db="EMBL/GenBank/DDBJ databases">
        <title>Rhodospirillaceae bacterium KN72 isolated from deep sea.</title>
        <authorList>
            <person name="Zhang D.-C."/>
        </authorList>
    </citation>
    <scope>NUCLEOTIDE SEQUENCE [LARGE SCALE GENOMIC DNA]</scope>
    <source>
        <strain evidence="13 14">KN72</strain>
    </source>
</reference>
<keyword evidence="8" id="KW-0868">Chloride</keyword>
<dbReference type="Proteomes" id="UP000539372">
    <property type="component" value="Unassembled WGS sequence"/>
</dbReference>
<feature type="transmembrane region" description="Helical" evidence="11">
    <location>
        <begin position="297"/>
        <end position="317"/>
    </location>
</feature>
<evidence type="ECO:0000256" key="7">
    <source>
        <dbReference type="ARBA" id="ARBA00023173"/>
    </source>
</evidence>
<feature type="transmembrane region" description="Helical" evidence="11">
    <location>
        <begin position="151"/>
        <end position="176"/>
    </location>
</feature>
<keyword evidence="7" id="KW-0869">Chloride channel</keyword>
<dbReference type="EMBL" id="JABBNT010000001">
    <property type="protein sequence ID" value="NMM43805.1"/>
    <property type="molecule type" value="Genomic_DNA"/>
</dbReference>
<evidence type="ECO:0000313" key="14">
    <source>
        <dbReference type="Proteomes" id="UP000539372"/>
    </source>
</evidence>
<evidence type="ECO:0000256" key="8">
    <source>
        <dbReference type="ARBA" id="ARBA00023214"/>
    </source>
</evidence>
<keyword evidence="10" id="KW-0129">CBS domain</keyword>
<keyword evidence="4 11" id="KW-1133">Transmembrane helix</keyword>
<evidence type="ECO:0000256" key="3">
    <source>
        <dbReference type="ARBA" id="ARBA00022692"/>
    </source>
</evidence>
<keyword evidence="2" id="KW-0813">Transport</keyword>
<keyword evidence="3 11" id="KW-0812">Transmembrane</keyword>
<dbReference type="CDD" id="cd00400">
    <property type="entry name" value="Voltage_gated_ClC"/>
    <property type="match status" value="1"/>
</dbReference>
<dbReference type="InterPro" id="IPR000644">
    <property type="entry name" value="CBS_dom"/>
</dbReference>
<dbReference type="AlphaFoldDB" id="A0A7Y0HDM4"/>
<evidence type="ECO:0000256" key="11">
    <source>
        <dbReference type="SAM" id="Phobius"/>
    </source>
</evidence>
<accession>A0A7Y0HDM4</accession>
<keyword evidence="9" id="KW-0407">Ion channel</keyword>
<feature type="transmembrane region" description="Helical" evidence="11">
    <location>
        <begin position="388"/>
        <end position="409"/>
    </location>
</feature>
<dbReference type="Pfam" id="PF00571">
    <property type="entry name" value="CBS"/>
    <property type="match status" value="2"/>
</dbReference>
<proteinExistence type="predicted"/>
<dbReference type="SMART" id="SM00116">
    <property type="entry name" value="CBS"/>
    <property type="match status" value="2"/>
</dbReference>
<dbReference type="GO" id="GO:0005254">
    <property type="term" value="F:chloride channel activity"/>
    <property type="evidence" value="ECO:0007669"/>
    <property type="project" value="UniProtKB-KW"/>
</dbReference>
<evidence type="ECO:0000313" key="13">
    <source>
        <dbReference type="EMBL" id="NMM43805.1"/>
    </source>
</evidence>
<dbReference type="InterPro" id="IPR046342">
    <property type="entry name" value="CBS_dom_sf"/>
</dbReference>
<evidence type="ECO:0000256" key="2">
    <source>
        <dbReference type="ARBA" id="ARBA00022448"/>
    </source>
</evidence>
<dbReference type="InterPro" id="IPR014743">
    <property type="entry name" value="Cl-channel_core"/>
</dbReference>
<feature type="domain" description="CBS" evidence="12">
    <location>
        <begin position="508"/>
        <end position="572"/>
    </location>
</feature>
<evidence type="ECO:0000256" key="4">
    <source>
        <dbReference type="ARBA" id="ARBA00022989"/>
    </source>
</evidence>
<feature type="transmembrane region" description="Helical" evidence="11">
    <location>
        <begin position="266"/>
        <end position="285"/>
    </location>
</feature>
<feature type="transmembrane region" description="Helical" evidence="11">
    <location>
        <begin position="188"/>
        <end position="206"/>
    </location>
</feature>
<feature type="transmembrane region" description="Helical" evidence="11">
    <location>
        <begin position="227"/>
        <end position="246"/>
    </location>
</feature>
<evidence type="ECO:0000256" key="6">
    <source>
        <dbReference type="ARBA" id="ARBA00023136"/>
    </source>
</evidence>
<dbReference type="Pfam" id="PF00654">
    <property type="entry name" value="Voltage_CLC"/>
    <property type="match status" value="1"/>
</dbReference>
<dbReference type="SUPFAM" id="SSF81340">
    <property type="entry name" value="Clc chloride channel"/>
    <property type="match status" value="1"/>
</dbReference>
<evidence type="ECO:0000256" key="5">
    <source>
        <dbReference type="ARBA" id="ARBA00023065"/>
    </source>
</evidence>
<dbReference type="PANTHER" id="PTHR43427:SF6">
    <property type="entry name" value="CHLORIDE CHANNEL PROTEIN CLC-E"/>
    <property type="match status" value="1"/>
</dbReference>
<feature type="transmembrane region" description="Helical" evidence="11">
    <location>
        <begin position="329"/>
        <end position="348"/>
    </location>
</feature>
<name>A0A7Y0HDM4_9PROT</name>
<dbReference type="PROSITE" id="PS51371">
    <property type="entry name" value="CBS"/>
    <property type="match status" value="2"/>
</dbReference>
<evidence type="ECO:0000259" key="12">
    <source>
        <dbReference type="PROSITE" id="PS51371"/>
    </source>
</evidence>
<organism evidence="13 14">
    <name type="scientific">Pacificispira spongiicola</name>
    <dbReference type="NCBI Taxonomy" id="2729598"/>
    <lineage>
        <taxon>Bacteria</taxon>
        <taxon>Pseudomonadati</taxon>
        <taxon>Pseudomonadota</taxon>
        <taxon>Alphaproteobacteria</taxon>
        <taxon>Rhodospirillales</taxon>
        <taxon>Rhodospirillaceae</taxon>
        <taxon>Pacificispira</taxon>
    </lineage>
</organism>
<sequence>MAHSERIRLACLAILAGALGGGAGILFRETIGLIQFIAFGFSSERFHSNVADVPAWIIVLAPAVGGVLVGALTHFLMPDRRPQSVPDVIESAALNRSRMGKRAGIGAFLISAITIGSGGSAGREGPVVHASAVLSSLLAQALKLDREVRRSLLGCGVAAGVACSFNAPIAGVFFALEVVIGSYGLKNFAPVVVASVTGTIVSRSYFGDFPAFTIPAHEITSFLEFPAFAILGAVSAGVAIALVWSIDVVRKTHSRLRIPKFARPTLAGLAVGGIGLFFPQVMGVGYEATDEALNEMLPFAMLILLIVFKTTATALTLGSGFGGGIFSPSLYLGAMLGGSFGIVATHVFPQLSSGHGAYTLVGMGAVAGATLGAPISTIFIVYELTQDSAVTIAVMIATVISTQIFTTIYKRSFFHDQLEQRGIVIHGSREAQIIQDTAVREVMAQDYVTVQPSALLPEIRAKLTETRYSEIFVVDEEGILVGTILLSDLGVHAFTHDRDDTIRAIDVCRRAPPVAPEDADLEQAMTLLEDCNEEHIAVVRSRADMRLVGVLHEHDVMARYHQCVLTTRNEDSL</sequence>
<feature type="transmembrane region" description="Helical" evidence="11">
    <location>
        <begin position="55"/>
        <end position="76"/>
    </location>
</feature>
<comment type="caution">
    <text evidence="13">The sequence shown here is derived from an EMBL/GenBank/DDBJ whole genome shotgun (WGS) entry which is preliminary data.</text>
</comment>
<dbReference type="GO" id="GO:0034707">
    <property type="term" value="C:chloride channel complex"/>
    <property type="evidence" value="ECO:0007669"/>
    <property type="project" value="UniProtKB-KW"/>
</dbReference>
<dbReference type="PANTHER" id="PTHR43427">
    <property type="entry name" value="CHLORIDE CHANNEL PROTEIN CLC-E"/>
    <property type="match status" value="1"/>
</dbReference>
<dbReference type="InterPro" id="IPR001807">
    <property type="entry name" value="ClC"/>
</dbReference>
<dbReference type="Gene3D" id="3.10.580.10">
    <property type="entry name" value="CBS-domain"/>
    <property type="match status" value="1"/>
</dbReference>
<dbReference type="Gene3D" id="1.10.3080.10">
    <property type="entry name" value="Clc chloride channel"/>
    <property type="match status" value="1"/>
</dbReference>
<feature type="transmembrane region" description="Helical" evidence="11">
    <location>
        <begin position="360"/>
        <end position="382"/>
    </location>
</feature>
<keyword evidence="5" id="KW-0406">Ion transport</keyword>
<evidence type="ECO:0000256" key="9">
    <source>
        <dbReference type="ARBA" id="ARBA00023303"/>
    </source>
</evidence>
<dbReference type="PRINTS" id="PR00762">
    <property type="entry name" value="CLCHANNEL"/>
</dbReference>
<dbReference type="InterPro" id="IPR050368">
    <property type="entry name" value="ClC-type_chloride_channel"/>
</dbReference>
<evidence type="ECO:0000256" key="10">
    <source>
        <dbReference type="PROSITE-ProRule" id="PRU00703"/>
    </source>
</evidence>
<gene>
    <name evidence="13" type="ORF">HH303_04910</name>
</gene>
<keyword evidence="14" id="KW-1185">Reference proteome</keyword>
<keyword evidence="6 11" id="KW-0472">Membrane</keyword>
<feature type="transmembrane region" description="Helical" evidence="11">
    <location>
        <begin position="103"/>
        <end position="121"/>
    </location>
</feature>
<feature type="domain" description="CBS" evidence="12">
    <location>
        <begin position="443"/>
        <end position="501"/>
    </location>
</feature>